<comment type="caution">
    <text evidence="3">The sequence shown here is derived from an EMBL/GenBank/DDBJ whole genome shotgun (WGS) entry which is preliminary data.</text>
</comment>
<dbReference type="EMBL" id="MHCN01000013">
    <property type="protein sequence ID" value="OGY21505.1"/>
    <property type="molecule type" value="Genomic_DNA"/>
</dbReference>
<gene>
    <name evidence="3" type="ORF">A2113_02005</name>
</gene>
<dbReference type="PANTHER" id="PTHR37938:SF1">
    <property type="entry name" value="BLL0215 PROTEIN"/>
    <property type="match status" value="1"/>
</dbReference>
<reference evidence="3 4" key="1">
    <citation type="journal article" date="2016" name="Nat. Commun.">
        <title>Thousands of microbial genomes shed light on interconnected biogeochemical processes in an aquifer system.</title>
        <authorList>
            <person name="Anantharaman K."/>
            <person name="Brown C.T."/>
            <person name="Hug L.A."/>
            <person name="Sharon I."/>
            <person name="Castelle C.J."/>
            <person name="Probst A.J."/>
            <person name="Thomas B.C."/>
            <person name="Singh A."/>
            <person name="Wilkins M.J."/>
            <person name="Karaoz U."/>
            <person name="Brodie E.L."/>
            <person name="Williams K.H."/>
            <person name="Hubbard S.S."/>
            <person name="Banfield J.F."/>
        </authorList>
    </citation>
    <scope>NUCLEOTIDE SEQUENCE [LARGE SCALE GENOMIC DNA]</scope>
</reference>
<proteinExistence type="predicted"/>
<keyword evidence="1" id="KW-0472">Membrane</keyword>
<dbReference type="STRING" id="1802591.A2113_02005"/>
<name>A0A1G1W1E5_9BACT</name>
<dbReference type="Proteomes" id="UP000176299">
    <property type="component" value="Unassembled WGS sequence"/>
</dbReference>
<evidence type="ECO:0000256" key="1">
    <source>
        <dbReference type="SAM" id="Phobius"/>
    </source>
</evidence>
<evidence type="ECO:0000313" key="4">
    <source>
        <dbReference type="Proteomes" id="UP000176299"/>
    </source>
</evidence>
<dbReference type="Pfam" id="PF03703">
    <property type="entry name" value="bPH_2"/>
    <property type="match status" value="1"/>
</dbReference>
<organism evidence="3 4">
    <name type="scientific">Candidatus Woykebacteria bacterium GWA1_44_8</name>
    <dbReference type="NCBI Taxonomy" id="1802591"/>
    <lineage>
        <taxon>Bacteria</taxon>
        <taxon>Candidatus Woykeibacteriota</taxon>
    </lineage>
</organism>
<keyword evidence="1" id="KW-1133">Transmembrane helix</keyword>
<dbReference type="InterPro" id="IPR005182">
    <property type="entry name" value="YdbS-like_PH"/>
</dbReference>
<feature type="transmembrane region" description="Helical" evidence="1">
    <location>
        <begin position="67"/>
        <end position="90"/>
    </location>
</feature>
<dbReference type="AlphaFoldDB" id="A0A1G1W1E5"/>
<evidence type="ECO:0000313" key="3">
    <source>
        <dbReference type="EMBL" id="OGY21505.1"/>
    </source>
</evidence>
<feature type="transmembrane region" description="Helical" evidence="1">
    <location>
        <begin position="32"/>
        <end position="55"/>
    </location>
</feature>
<evidence type="ECO:0000259" key="2">
    <source>
        <dbReference type="Pfam" id="PF03703"/>
    </source>
</evidence>
<accession>A0A1G1W1E5</accession>
<dbReference type="PANTHER" id="PTHR37938">
    <property type="entry name" value="BLL0215 PROTEIN"/>
    <property type="match status" value="1"/>
</dbReference>
<feature type="domain" description="YdbS-like PH" evidence="2">
    <location>
        <begin position="88"/>
        <end position="161"/>
    </location>
</feature>
<sequence length="179" mass="20733">MEGFAAEPVFFEGEEKDEQVLILLRSHLVTNLGWVLTTLFMLILPLFIWWVAFLATIKHPFSFTSGFLITATWWLIILGVAFQQFLHWYFNLYILTNKRIVDIDFFGLFHRRVSQTTLSNIQDVTYSKSGILQNFFDFGDLHIQTAGAAANFEFYAISDPEGSQRKILELITKIKNGRL</sequence>
<keyword evidence="1" id="KW-0812">Transmembrane</keyword>
<protein>
    <recommendedName>
        <fullName evidence="2">YdbS-like PH domain-containing protein</fullName>
    </recommendedName>
</protein>